<dbReference type="InterPro" id="IPR036942">
    <property type="entry name" value="Beta-barrel_TonB_sf"/>
</dbReference>
<dbReference type="Gene3D" id="2.170.130.10">
    <property type="entry name" value="TonB-dependent receptor, plug domain"/>
    <property type="match status" value="1"/>
</dbReference>
<feature type="domain" description="TonB-dependent receptor plug" evidence="5">
    <location>
        <begin position="132"/>
        <end position="215"/>
    </location>
</feature>
<dbReference type="Gene3D" id="2.40.170.20">
    <property type="entry name" value="TonB-dependent receptor, beta-barrel domain"/>
    <property type="match status" value="1"/>
</dbReference>
<dbReference type="Pfam" id="PF07715">
    <property type="entry name" value="Plug"/>
    <property type="match status" value="1"/>
</dbReference>
<dbReference type="InterPro" id="IPR037066">
    <property type="entry name" value="Plug_dom_sf"/>
</dbReference>
<dbReference type="Pfam" id="PF13715">
    <property type="entry name" value="CarbopepD_reg_2"/>
    <property type="match status" value="1"/>
</dbReference>
<dbReference type="InterPro" id="IPR000531">
    <property type="entry name" value="Beta-barrel_TonB"/>
</dbReference>
<dbReference type="GO" id="GO:0009279">
    <property type="term" value="C:cell outer membrane"/>
    <property type="evidence" value="ECO:0007669"/>
    <property type="project" value="UniProtKB-SubCell"/>
</dbReference>
<keyword evidence="2" id="KW-0472">Membrane</keyword>
<evidence type="ECO:0000256" key="3">
    <source>
        <dbReference type="ARBA" id="ARBA00023237"/>
    </source>
</evidence>
<evidence type="ECO:0000259" key="4">
    <source>
        <dbReference type="Pfam" id="PF00593"/>
    </source>
</evidence>
<name>A0A3B0U3X5_9ZZZZ</name>
<dbReference type="InterPro" id="IPR008969">
    <property type="entry name" value="CarboxyPept-like_regulatory"/>
</dbReference>
<dbReference type="EMBL" id="UOEP01000234">
    <property type="protein sequence ID" value="VAW25048.1"/>
    <property type="molecule type" value="Genomic_DNA"/>
</dbReference>
<accession>A0A3B0U3X5</accession>
<dbReference type="SUPFAM" id="SSF49464">
    <property type="entry name" value="Carboxypeptidase regulatory domain-like"/>
    <property type="match status" value="1"/>
</dbReference>
<dbReference type="AlphaFoldDB" id="A0A3B0U3X5"/>
<feature type="domain" description="TonB-dependent receptor-like beta-barrel" evidence="4">
    <location>
        <begin position="301"/>
        <end position="743"/>
    </location>
</feature>
<evidence type="ECO:0000259" key="5">
    <source>
        <dbReference type="Pfam" id="PF07715"/>
    </source>
</evidence>
<comment type="subcellular location">
    <subcellularLocation>
        <location evidence="1">Cell outer membrane</location>
    </subcellularLocation>
</comment>
<proteinExistence type="predicted"/>
<evidence type="ECO:0000256" key="1">
    <source>
        <dbReference type="ARBA" id="ARBA00004442"/>
    </source>
</evidence>
<keyword evidence="6" id="KW-0675">Receptor</keyword>
<organism evidence="6">
    <name type="scientific">hydrothermal vent metagenome</name>
    <dbReference type="NCBI Taxonomy" id="652676"/>
    <lineage>
        <taxon>unclassified sequences</taxon>
        <taxon>metagenomes</taxon>
        <taxon>ecological metagenomes</taxon>
    </lineage>
</organism>
<keyword evidence="3" id="KW-0998">Cell outer membrane</keyword>
<reference evidence="6" key="1">
    <citation type="submission" date="2018-06" db="EMBL/GenBank/DDBJ databases">
        <authorList>
            <person name="Zhirakovskaya E."/>
        </authorList>
    </citation>
    <scope>NUCLEOTIDE SEQUENCE</scope>
</reference>
<evidence type="ECO:0000313" key="6">
    <source>
        <dbReference type="EMBL" id="VAW25048.1"/>
    </source>
</evidence>
<dbReference type="Gene3D" id="2.60.40.1120">
    <property type="entry name" value="Carboxypeptidase-like, regulatory domain"/>
    <property type="match status" value="1"/>
</dbReference>
<dbReference type="InterPro" id="IPR012910">
    <property type="entry name" value="Plug_dom"/>
</dbReference>
<protein>
    <submittedName>
        <fullName evidence="6">TonB-dependent receptor</fullName>
    </submittedName>
</protein>
<dbReference type="SUPFAM" id="SSF56935">
    <property type="entry name" value="Porins"/>
    <property type="match status" value="1"/>
</dbReference>
<gene>
    <name evidence="6" type="ORF">MNBD_BACTEROID01-2798</name>
</gene>
<dbReference type="Pfam" id="PF00593">
    <property type="entry name" value="TonB_dep_Rec_b-barrel"/>
    <property type="match status" value="1"/>
</dbReference>
<evidence type="ECO:0000256" key="2">
    <source>
        <dbReference type="ARBA" id="ARBA00023136"/>
    </source>
</evidence>
<sequence length="786" mass="89110">MYRLAIIIILTSFSLFANGQKTVISGLVKDKANGEPLIGANIVISSTGRGTSTDVYGFYSLEVTDLNSAQIKASFVGYKPFQEDIELNGDLRLDILLEPGVEIGGVEVIAGKPIEERLELGAVEIPVAQVKNMPMFGEPDVLKAMQLLPGVQGGSDGRSGLYVRGGSPDQNLFMLDGTPLYYVNHLGGFVSVFHPGILKNIKLYKGGFPARFGGRLSSVIDLRMKEGDKKKFHGSYGVGIISGDLTLEGPIVKDKTSFIVSVRRVWIDLLMRPVTKLAFKYSSMGYNFYDFYGKISHEADAANRFYFTLYGGDDRLGFFTHIREDKIRGRAKYIWGNVLSTLRWNRIYTPKLNSDITLFYTRYRYKNTRSYKTEDTKGRNLYSTGVHDLGIKADYNWHLTKNYKLRFGGGISNNWFIPGQISYRDSDSRQKTDTVVGSQNRTRALNTFIYVENEISPFRWWSANVGVRLVNFRVGGKNYFSTEPRFISNVKLKNFGSLKLGYTQMMQPVHMLTYSGSTFPTDIWLPATPGIPPGVSTQYSIGYSRSIKKGKYELSIEAYTKKMRHLIEIKGGIPLVNTRSWGQNVEKGGVGRSKGIEFFLQKKQGRTTGWVSYTLSKSDRRFENINQGRAYAFKYDRRHDFSIVISHKLSEKVDFSATWVYGSGYPITLHNGIYLATEPGSWDIESPNADFFKVAGEAYLYPGKNWLRMRDYHRLDLGVNFKKERLSKRGKKQTRTWTIGVYNAYNRQNAVFYYFGHKGQDPNQPIVLYQQSGFPVIPSVKYSVKF</sequence>